<sequence length="30" mass="3081">MVQDGKALSETSARAIEEAGKTFSGIAQQG</sequence>
<evidence type="ECO:0000313" key="1">
    <source>
        <dbReference type="EMBL" id="APT32883.1"/>
    </source>
</evidence>
<dbReference type="Proteomes" id="UP000199140">
    <property type="component" value="Unassembled WGS sequence"/>
</dbReference>
<protein>
    <recommendedName>
        <fullName evidence="5">Phasin</fullName>
    </recommendedName>
</protein>
<name>A0AAE8HUN7_9HYPH</name>
<gene>
    <name evidence="1" type="ORF">MCBMB27_03592</name>
    <name evidence="2" type="ORF">SAMN05192567_11914</name>
</gene>
<proteinExistence type="predicted"/>
<dbReference type="Proteomes" id="UP000185487">
    <property type="component" value="Chromosome"/>
</dbReference>
<reference evidence="1 3" key="1">
    <citation type="submission" date="2016-04" db="EMBL/GenBank/DDBJ databases">
        <title>Complete genome sequencing and analysis of CBMB27, Methylobacterium phyllosphaerae isolated from leaf tissues of rice (Oryza sativa L.).</title>
        <authorList>
            <person name="Lee Y."/>
            <person name="Hwangbo K."/>
            <person name="Chung H."/>
            <person name="Yoo J."/>
            <person name="Kim K.Y."/>
            <person name="Sa T.M."/>
            <person name="Um Y."/>
            <person name="Madhaiyan M."/>
        </authorList>
    </citation>
    <scope>NUCLEOTIDE SEQUENCE [LARGE SCALE GENOMIC DNA]</scope>
    <source>
        <strain evidence="1 3">CBMB27</strain>
    </source>
</reference>
<dbReference type="AlphaFoldDB" id="A0AAE8HUN7"/>
<evidence type="ECO:0000313" key="3">
    <source>
        <dbReference type="Proteomes" id="UP000185487"/>
    </source>
</evidence>
<keyword evidence="3" id="KW-1185">Reference proteome</keyword>
<accession>A0AAE8HUN7</accession>
<dbReference type="EMBL" id="CP015367">
    <property type="protein sequence ID" value="APT32883.1"/>
    <property type="molecule type" value="Genomic_DNA"/>
</dbReference>
<dbReference type="EMBL" id="FOPK01000019">
    <property type="protein sequence ID" value="SFH28674.1"/>
    <property type="molecule type" value="Genomic_DNA"/>
</dbReference>
<reference evidence="2 4" key="2">
    <citation type="submission" date="2016-10" db="EMBL/GenBank/DDBJ databases">
        <authorList>
            <person name="Varghese N."/>
            <person name="Submissions S."/>
        </authorList>
    </citation>
    <scope>NUCLEOTIDE SEQUENCE [LARGE SCALE GENOMIC DNA]</scope>
    <source>
        <strain evidence="2 4">CBMB27</strain>
    </source>
</reference>
<dbReference type="KEGG" id="mphy:MCBMB27_03592"/>
<evidence type="ECO:0000313" key="4">
    <source>
        <dbReference type="Proteomes" id="UP000199140"/>
    </source>
</evidence>
<organism evidence="2 4">
    <name type="scientific">Methylobacterium phyllosphaerae</name>
    <dbReference type="NCBI Taxonomy" id="418223"/>
    <lineage>
        <taxon>Bacteria</taxon>
        <taxon>Pseudomonadati</taxon>
        <taxon>Pseudomonadota</taxon>
        <taxon>Alphaproteobacteria</taxon>
        <taxon>Hyphomicrobiales</taxon>
        <taxon>Methylobacteriaceae</taxon>
        <taxon>Methylobacterium</taxon>
    </lineage>
</organism>
<evidence type="ECO:0008006" key="5">
    <source>
        <dbReference type="Google" id="ProtNLM"/>
    </source>
</evidence>
<evidence type="ECO:0000313" key="2">
    <source>
        <dbReference type="EMBL" id="SFH28674.1"/>
    </source>
</evidence>